<dbReference type="KEGG" id="saci:Sinac_1318"/>
<keyword evidence="2" id="KW-0805">Transcription regulation</keyword>
<gene>
    <name evidence="8" type="ordered locus">Sinac_1318</name>
</gene>
<dbReference type="GO" id="GO:0016987">
    <property type="term" value="F:sigma factor activity"/>
    <property type="evidence" value="ECO:0007669"/>
    <property type="project" value="UniProtKB-KW"/>
</dbReference>
<dbReference type="Gene3D" id="1.10.10.10">
    <property type="entry name" value="Winged helix-like DNA-binding domain superfamily/Winged helix DNA-binding domain"/>
    <property type="match status" value="1"/>
</dbReference>
<comment type="similarity">
    <text evidence="1">Belongs to the sigma-70 factor family. ECF subfamily.</text>
</comment>
<feature type="domain" description="RNA polymerase sigma factor 70 region 4 type 2" evidence="7">
    <location>
        <begin position="140"/>
        <end position="190"/>
    </location>
</feature>
<dbReference type="Pfam" id="PF04542">
    <property type="entry name" value="Sigma70_r2"/>
    <property type="match status" value="1"/>
</dbReference>
<organism evidence="8 9">
    <name type="scientific">Singulisphaera acidiphila (strain ATCC BAA-1392 / DSM 18658 / VKM B-2454 / MOB10)</name>
    <dbReference type="NCBI Taxonomy" id="886293"/>
    <lineage>
        <taxon>Bacteria</taxon>
        <taxon>Pseudomonadati</taxon>
        <taxon>Planctomycetota</taxon>
        <taxon>Planctomycetia</taxon>
        <taxon>Isosphaerales</taxon>
        <taxon>Isosphaeraceae</taxon>
        <taxon>Singulisphaera</taxon>
    </lineage>
</organism>
<feature type="domain" description="RNA polymerase sigma-70 region 2" evidence="6">
    <location>
        <begin position="46"/>
        <end position="109"/>
    </location>
</feature>
<dbReference type="GO" id="GO:0003677">
    <property type="term" value="F:DNA binding"/>
    <property type="evidence" value="ECO:0007669"/>
    <property type="project" value="InterPro"/>
</dbReference>
<dbReference type="Pfam" id="PF08281">
    <property type="entry name" value="Sigma70_r4_2"/>
    <property type="match status" value="1"/>
</dbReference>
<evidence type="ECO:0000256" key="4">
    <source>
        <dbReference type="ARBA" id="ARBA00023163"/>
    </source>
</evidence>
<dbReference type="RefSeq" id="WP_015244879.1">
    <property type="nucleotide sequence ID" value="NC_019892.1"/>
</dbReference>
<dbReference type="InterPro" id="IPR013324">
    <property type="entry name" value="RNA_pol_sigma_r3/r4-like"/>
</dbReference>
<dbReference type="PANTHER" id="PTHR43133">
    <property type="entry name" value="RNA POLYMERASE ECF-TYPE SIGMA FACTO"/>
    <property type="match status" value="1"/>
</dbReference>
<dbReference type="InterPro" id="IPR013249">
    <property type="entry name" value="RNA_pol_sigma70_r4_t2"/>
</dbReference>
<dbReference type="GO" id="GO:0006352">
    <property type="term" value="P:DNA-templated transcription initiation"/>
    <property type="evidence" value="ECO:0007669"/>
    <property type="project" value="InterPro"/>
</dbReference>
<dbReference type="InterPro" id="IPR014284">
    <property type="entry name" value="RNA_pol_sigma-70_dom"/>
</dbReference>
<dbReference type="Proteomes" id="UP000010798">
    <property type="component" value="Chromosome"/>
</dbReference>
<keyword evidence="3" id="KW-0731">Sigma factor</keyword>
<dbReference type="SUPFAM" id="SSF88659">
    <property type="entry name" value="Sigma3 and sigma4 domains of RNA polymerase sigma factors"/>
    <property type="match status" value="1"/>
</dbReference>
<evidence type="ECO:0000256" key="5">
    <source>
        <dbReference type="SAM" id="MobiDB-lite"/>
    </source>
</evidence>
<dbReference type="InterPro" id="IPR007627">
    <property type="entry name" value="RNA_pol_sigma70_r2"/>
</dbReference>
<dbReference type="AlphaFoldDB" id="L0DA12"/>
<evidence type="ECO:0000256" key="2">
    <source>
        <dbReference type="ARBA" id="ARBA00023015"/>
    </source>
</evidence>
<dbReference type="HOGENOM" id="CLU_382126_0_0_0"/>
<feature type="region of interest" description="Disordered" evidence="5">
    <location>
        <begin position="329"/>
        <end position="361"/>
    </location>
</feature>
<feature type="region of interest" description="Disordered" evidence="5">
    <location>
        <begin position="288"/>
        <end position="316"/>
    </location>
</feature>
<dbReference type="OrthoDB" id="270156at2"/>
<protein>
    <submittedName>
        <fullName evidence="8">RNA polymerase sigma factor, sigma-70 family</fullName>
    </submittedName>
</protein>
<evidence type="ECO:0000313" key="9">
    <source>
        <dbReference type="Proteomes" id="UP000010798"/>
    </source>
</evidence>
<evidence type="ECO:0000259" key="6">
    <source>
        <dbReference type="Pfam" id="PF04542"/>
    </source>
</evidence>
<keyword evidence="4" id="KW-0804">Transcription</keyword>
<feature type="compositionally biased region" description="Basic and acidic residues" evidence="5">
    <location>
        <begin position="337"/>
        <end position="351"/>
    </location>
</feature>
<dbReference type="STRING" id="886293.Sinac_1318"/>
<evidence type="ECO:0000259" key="7">
    <source>
        <dbReference type="Pfam" id="PF08281"/>
    </source>
</evidence>
<dbReference type="InterPro" id="IPR039425">
    <property type="entry name" value="RNA_pol_sigma-70-like"/>
</dbReference>
<keyword evidence="9" id="KW-1185">Reference proteome</keyword>
<name>L0DA12_SINAD</name>
<evidence type="ECO:0000256" key="1">
    <source>
        <dbReference type="ARBA" id="ARBA00010641"/>
    </source>
</evidence>
<dbReference type="Gene3D" id="1.10.1740.10">
    <property type="match status" value="1"/>
</dbReference>
<dbReference type="SUPFAM" id="SSF88946">
    <property type="entry name" value="Sigma2 domain of RNA polymerase sigma factors"/>
    <property type="match status" value="1"/>
</dbReference>
<dbReference type="eggNOG" id="COG1595">
    <property type="taxonomic scope" value="Bacteria"/>
</dbReference>
<dbReference type="InterPro" id="IPR036388">
    <property type="entry name" value="WH-like_DNA-bd_sf"/>
</dbReference>
<proteinExistence type="inferred from homology"/>
<dbReference type="EMBL" id="CP003364">
    <property type="protein sequence ID" value="AGA25705.1"/>
    <property type="molecule type" value="Genomic_DNA"/>
</dbReference>
<evidence type="ECO:0000256" key="3">
    <source>
        <dbReference type="ARBA" id="ARBA00023082"/>
    </source>
</evidence>
<sequence>MASRRLGVTIRRIERLFHLGTVAGMSEVQLLERFVLQRDEAAFEALVARHGPMVMGVCRQWLRDPSDAEDAFQATFLVLVRKAGSLRDCALLGNWLYGVAYRVSLRARAESAKRRSRETARIDDRVDPQEPGSQERYPWLYEEVNRLPEKYRAPIVLCYLEGRTHEEAAEQLCWPVGTVKGRLARARALLRSRLSRRGLAPSVGVLTAALSGDALAAVPVSLIESTVLAASGLVAAKGVAAGLIPAQVALLMEGVSHSMFLSKLKLVAASVVIAGLVTTSAGVIARQAPGARSEHEEGERSAVGSNGPLKSAGPRETVTLPNRLLGEAISGQGSPKTDQEHIGLDGKPIDRNEEEIPLDPQRDDPRIRAALARQALDWIAARQTNGQEVTPESEYERLLRLSEWSLRLFEAERQASATKSDRVAAAEAHLARMKKALDLSVQLQQSGMLTNLDSFETAFRYREAVKGVIDAKTDQTPVVGGTISGNETLPGSTGHMQTPVRPGPGPLVSTDSQANYNQTSLPGPTTRASGPGVIRFIPISTPWSLPGETTRATTIGEAQQQGGGGFHVATIDGGGVGRYDDADHERRATIAQKARRVAVNDTSPQTKGILKKLDDPISMSFGKETSLSDILKYIKSATTGANDTGIPIYVDLVGLQEAKKTMSSPVTLDLEGVPLKTTLRLILKQVGLAYCVKDGLLLISSPRGIVQELEEAESILDDESPQPR</sequence>
<evidence type="ECO:0000313" key="8">
    <source>
        <dbReference type="EMBL" id="AGA25705.1"/>
    </source>
</evidence>
<dbReference type="InterPro" id="IPR013325">
    <property type="entry name" value="RNA_pol_sigma_r2"/>
</dbReference>
<dbReference type="PANTHER" id="PTHR43133:SF51">
    <property type="entry name" value="RNA POLYMERASE SIGMA FACTOR"/>
    <property type="match status" value="1"/>
</dbReference>
<reference evidence="8 9" key="1">
    <citation type="submission" date="2012-02" db="EMBL/GenBank/DDBJ databases">
        <title>Complete sequence of chromosome of Singulisphaera acidiphila DSM 18658.</title>
        <authorList>
            <consortium name="US DOE Joint Genome Institute (JGI-PGF)"/>
            <person name="Lucas S."/>
            <person name="Copeland A."/>
            <person name="Lapidus A."/>
            <person name="Glavina del Rio T."/>
            <person name="Dalin E."/>
            <person name="Tice H."/>
            <person name="Bruce D."/>
            <person name="Goodwin L."/>
            <person name="Pitluck S."/>
            <person name="Peters L."/>
            <person name="Ovchinnikova G."/>
            <person name="Chertkov O."/>
            <person name="Kyrpides N."/>
            <person name="Mavromatis K."/>
            <person name="Ivanova N."/>
            <person name="Brettin T."/>
            <person name="Detter J.C."/>
            <person name="Han C."/>
            <person name="Larimer F."/>
            <person name="Land M."/>
            <person name="Hauser L."/>
            <person name="Markowitz V."/>
            <person name="Cheng J.-F."/>
            <person name="Hugenholtz P."/>
            <person name="Woyke T."/>
            <person name="Wu D."/>
            <person name="Tindall B."/>
            <person name="Pomrenke H."/>
            <person name="Brambilla E."/>
            <person name="Klenk H.-P."/>
            <person name="Eisen J.A."/>
        </authorList>
    </citation>
    <scope>NUCLEOTIDE SEQUENCE [LARGE SCALE GENOMIC DNA]</scope>
    <source>
        <strain evidence="9">ATCC BAA-1392 / DSM 18658 / VKM B-2454 / MOB10</strain>
    </source>
</reference>
<accession>L0DA12</accession>
<dbReference type="NCBIfam" id="TIGR02937">
    <property type="entry name" value="sigma70-ECF"/>
    <property type="match status" value="1"/>
</dbReference>